<evidence type="ECO:0000256" key="2">
    <source>
        <dbReference type="ARBA" id="ARBA00023027"/>
    </source>
</evidence>
<keyword evidence="1" id="KW-0560">Oxidoreductase</keyword>
<evidence type="ECO:0000313" key="5">
    <source>
        <dbReference type="Proteomes" id="UP001166286"/>
    </source>
</evidence>
<proteinExistence type="predicted"/>
<dbReference type="Gene3D" id="3.40.50.720">
    <property type="entry name" value="NAD(P)-binding Rossmann-like Domain"/>
    <property type="match status" value="2"/>
</dbReference>
<dbReference type="PROSITE" id="PS00065">
    <property type="entry name" value="D_2_HYDROXYACID_DH_1"/>
    <property type="match status" value="1"/>
</dbReference>
<dbReference type="PANTHER" id="PTHR43333">
    <property type="entry name" value="2-HACID_DH_C DOMAIN-CONTAINING PROTEIN"/>
    <property type="match status" value="1"/>
</dbReference>
<name>A0AA39R431_9LECA</name>
<dbReference type="PANTHER" id="PTHR43333:SF1">
    <property type="entry name" value="D-ISOMER SPECIFIC 2-HYDROXYACID DEHYDROGENASE NAD-BINDING DOMAIN-CONTAINING PROTEIN"/>
    <property type="match status" value="1"/>
</dbReference>
<dbReference type="AlphaFoldDB" id="A0AA39R431"/>
<dbReference type="InterPro" id="IPR029752">
    <property type="entry name" value="D-isomer_DH_CS1"/>
</dbReference>
<dbReference type="SUPFAM" id="SSF51735">
    <property type="entry name" value="NAD(P)-binding Rossmann-fold domains"/>
    <property type="match status" value="1"/>
</dbReference>
<feature type="domain" description="D-isomer specific 2-hydroxyacid dehydrogenase NAD-binding" evidence="3">
    <location>
        <begin position="137"/>
        <end position="200"/>
    </location>
</feature>
<evidence type="ECO:0000313" key="4">
    <source>
        <dbReference type="EMBL" id="KAK0513081.1"/>
    </source>
</evidence>
<comment type="caution">
    <text evidence="4">The sequence shown here is derived from an EMBL/GenBank/DDBJ whole genome shotgun (WGS) entry which is preliminary data.</text>
</comment>
<dbReference type="Pfam" id="PF02826">
    <property type="entry name" value="2-Hacid_dh_C"/>
    <property type="match status" value="2"/>
</dbReference>
<accession>A0AA39R431</accession>
<dbReference type="GO" id="GO:0016491">
    <property type="term" value="F:oxidoreductase activity"/>
    <property type="evidence" value="ECO:0007669"/>
    <property type="project" value="UniProtKB-KW"/>
</dbReference>
<keyword evidence="2" id="KW-0520">NAD</keyword>
<feature type="domain" description="D-isomer specific 2-hydroxyacid dehydrogenase NAD-binding" evidence="3">
    <location>
        <begin position="233"/>
        <end position="328"/>
    </location>
</feature>
<dbReference type="Proteomes" id="UP001166286">
    <property type="component" value="Unassembled WGS sequence"/>
</dbReference>
<dbReference type="CDD" id="cd12163">
    <property type="entry name" value="2-Hacid_dh_5"/>
    <property type="match status" value="1"/>
</dbReference>
<dbReference type="InterPro" id="IPR006140">
    <property type="entry name" value="D-isomer_DH_NAD-bd"/>
</dbReference>
<reference evidence="4" key="1">
    <citation type="submission" date="2023-03" db="EMBL/GenBank/DDBJ databases">
        <title>Complete genome of Cladonia borealis.</title>
        <authorList>
            <person name="Park H."/>
        </authorList>
    </citation>
    <scope>NUCLEOTIDE SEQUENCE</scope>
    <source>
        <strain evidence="4">ANT050790</strain>
    </source>
</reference>
<evidence type="ECO:0000259" key="3">
    <source>
        <dbReference type="Pfam" id="PF02826"/>
    </source>
</evidence>
<dbReference type="EMBL" id="JAFEKC020000008">
    <property type="protein sequence ID" value="KAK0513081.1"/>
    <property type="molecule type" value="Genomic_DNA"/>
</dbReference>
<sequence length="365" mass="40885">MTSTDTENVSSNLSTDILLLQIPPEPDLQWIAQLETKYPGLKVRWVPLRWAPGDKGSAVTALPPEIWEGVTIACLFLPHPGRLMSKVRYVQLTSAGADKWIEHETYKNRNVVFCAANGIHPPQIAEWVIGTWLMMRLGFLEYASYQKQAKWSNALVDVQDSLGLRMGILGYGAIGRQCARLASAMGVEVYAFTRSERPTPVQRRDDRYCLPGMGDPDGLIPAKWFHGSSKNAVNEFLGQDLDILVICLPLTEATQSVIGREQFEILAKKKTFLSNVARGKHVDTDALVEALQQGKIQGAALDVTDPEPLPDGHPLFTAPNVFITPHISWRTPFYFKRILDIMEVNLERLNNGEPLLNIINKECYY</sequence>
<gene>
    <name evidence="4" type="ORF">JMJ35_004067</name>
</gene>
<protein>
    <recommendedName>
        <fullName evidence="3">D-isomer specific 2-hydroxyacid dehydrogenase NAD-binding domain-containing protein</fullName>
    </recommendedName>
</protein>
<evidence type="ECO:0000256" key="1">
    <source>
        <dbReference type="ARBA" id="ARBA00023002"/>
    </source>
</evidence>
<dbReference type="InterPro" id="IPR036291">
    <property type="entry name" value="NAD(P)-bd_dom_sf"/>
</dbReference>
<organism evidence="4 5">
    <name type="scientific">Cladonia borealis</name>
    <dbReference type="NCBI Taxonomy" id="184061"/>
    <lineage>
        <taxon>Eukaryota</taxon>
        <taxon>Fungi</taxon>
        <taxon>Dikarya</taxon>
        <taxon>Ascomycota</taxon>
        <taxon>Pezizomycotina</taxon>
        <taxon>Lecanoromycetes</taxon>
        <taxon>OSLEUM clade</taxon>
        <taxon>Lecanoromycetidae</taxon>
        <taxon>Lecanorales</taxon>
        <taxon>Lecanorineae</taxon>
        <taxon>Cladoniaceae</taxon>
        <taxon>Cladonia</taxon>
    </lineage>
</organism>
<keyword evidence="5" id="KW-1185">Reference proteome</keyword>
<dbReference type="GO" id="GO:0051287">
    <property type="term" value="F:NAD binding"/>
    <property type="evidence" value="ECO:0007669"/>
    <property type="project" value="InterPro"/>
</dbReference>